<proteinExistence type="predicted"/>
<dbReference type="AlphaFoldDB" id="A0A8D8TNZ9"/>
<sequence>MRFSRKMVLGPSKKISKELLTLNRGDIRTVIGMLTGHCHLRKHLNTIGVHRGSKRCRKCGEDDETASHIIFECPALSLLRLNTLGLPMEELDTIHSNPIKPLLRFARQSAVFKPEESD</sequence>
<protein>
    <recommendedName>
        <fullName evidence="2">Reverse transcriptase zinc-binding domain-containing protein</fullName>
    </recommendedName>
</protein>
<reference evidence="1" key="1">
    <citation type="submission" date="2021-05" db="EMBL/GenBank/DDBJ databases">
        <authorList>
            <person name="Alioto T."/>
            <person name="Alioto T."/>
            <person name="Gomez Garrido J."/>
        </authorList>
    </citation>
    <scope>NUCLEOTIDE SEQUENCE</scope>
</reference>
<evidence type="ECO:0000313" key="1">
    <source>
        <dbReference type="EMBL" id="CAG6687507.1"/>
    </source>
</evidence>
<evidence type="ECO:0008006" key="2">
    <source>
        <dbReference type="Google" id="ProtNLM"/>
    </source>
</evidence>
<name>A0A8D8TNZ9_9HEMI</name>
<organism evidence="1">
    <name type="scientific">Cacopsylla melanoneura</name>
    <dbReference type="NCBI Taxonomy" id="428564"/>
    <lineage>
        <taxon>Eukaryota</taxon>
        <taxon>Metazoa</taxon>
        <taxon>Ecdysozoa</taxon>
        <taxon>Arthropoda</taxon>
        <taxon>Hexapoda</taxon>
        <taxon>Insecta</taxon>
        <taxon>Pterygota</taxon>
        <taxon>Neoptera</taxon>
        <taxon>Paraneoptera</taxon>
        <taxon>Hemiptera</taxon>
        <taxon>Sternorrhyncha</taxon>
        <taxon>Psylloidea</taxon>
        <taxon>Psyllidae</taxon>
        <taxon>Psyllinae</taxon>
        <taxon>Cacopsylla</taxon>
    </lineage>
</organism>
<accession>A0A8D8TNZ9</accession>
<dbReference type="EMBL" id="HBUF01281848">
    <property type="protein sequence ID" value="CAG6687507.1"/>
    <property type="molecule type" value="Transcribed_RNA"/>
</dbReference>